<gene>
    <name evidence="3" type="ORF">PBS001_LOCUS8871</name>
</gene>
<keyword evidence="4" id="KW-1185">Reference proteome</keyword>
<dbReference type="PANTHER" id="PTHR11102:SF147">
    <property type="entry name" value="SEL1L ADAPTOR SUBUNIT OF ERAD E3 UBIQUITIN LIGASE"/>
    <property type="match status" value="1"/>
</dbReference>
<dbReference type="Pfam" id="PF08238">
    <property type="entry name" value="Sel1"/>
    <property type="match status" value="8"/>
</dbReference>
<evidence type="ECO:0000313" key="3">
    <source>
        <dbReference type="EMBL" id="CAH0522440.1"/>
    </source>
</evidence>
<feature type="region of interest" description="Disordered" evidence="2">
    <location>
        <begin position="30"/>
        <end position="76"/>
    </location>
</feature>
<dbReference type="InterPro" id="IPR006597">
    <property type="entry name" value="Sel1-like"/>
</dbReference>
<evidence type="ECO:0000256" key="1">
    <source>
        <dbReference type="ARBA" id="ARBA00038101"/>
    </source>
</evidence>
<dbReference type="EMBL" id="CAKLCB010000389">
    <property type="protein sequence ID" value="CAH0522440.1"/>
    <property type="molecule type" value="Genomic_DNA"/>
</dbReference>
<protein>
    <submittedName>
        <fullName evidence="3">Uncharacterized protein</fullName>
    </submittedName>
</protein>
<sequence length="766" mass="84712">MVVIVRFKFLALLFTLITITLSFIITATSESKKEETTQQEEQEGYTLENESTNPTSAPSSRASMKESTAGEMESDERGFILSSRKTSMNVSSNTESETLRFHAANRKYRKMMTPPDSDDKVIKMEHNTSVLQFAQASDAFLILEARIDTEGFTTEIVKQLGKIVNSYVDTENPAVTDDWAFAVTKLSYKELFEPNVKSTREQGFIDAVYNLNVAADAGVQSAYGVLAMLDLIGIPEPEEMEDSNVHLLSRQEKLTRANEKLLSLYGIQDVMATLAIAYGTLSGRISMPMETYDKDAFTDMDAVCENTVSMYHMCAKKNVDTIADEGDERFVKVVRLSNELLDSTGSVFFDEFFAEAVDPLLDENDALYRLEYYRSIAENPMDEQYAQAMHGLGEMYYFGDRAAHVAIDRELAARYFRQAADAGDALAQANYGILLADGIGVNRDVSQALVYFNRAAQQNQAFAFYCLGKMYFTGTGVPQNVTRALECFNEAIALGYAETHSFLGSVYLNGDEGVPVDHEAAFFHFQAAVDGTDGPSSQALLDLGVVHFRGINTPRSCPTALSLFRSVALHPNLLSRLPFSLVKGYECYKKGDYLRAYLNYRLVAELGDEVAQCNAAFLLEHHGDSILKWKWLGLTNSVEDSSKLALREAFTLYSRAAALNDSEAVRKTGACYHEPWAGVCPSNHTRALERYRFAAELGDLEAGFNCGVMFLTGDGVPQDFVAARNCYAKCSEAVFPANVPCALALVGLDILEAIGAVVVKMLEFVL</sequence>
<comment type="caution">
    <text evidence="3">The sequence shown here is derived from an EMBL/GenBank/DDBJ whole genome shotgun (WGS) entry which is preliminary data.</text>
</comment>
<feature type="compositionally biased region" description="Polar residues" evidence="2">
    <location>
        <begin position="48"/>
        <end position="66"/>
    </location>
</feature>
<name>A0ABN8DAJ9_9STRA</name>
<dbReference type="PANTHER" id="PTHR11102">
    <property type="entry name" value="SEL-1-LIKE PROTEIN"/>
    <property type="match status" value="1"/>
</dbReference>
<dbReference type="InterPro" id="IPR011990">
    <property type="entry name" value="TPR-like_helical_dom_sf"/>
</dbReference>
<evidence type="ECO:0000256" key="2">
    <source>
        <dbReference type="SAM" id="MobiDB-lite"/>
    </source>
</evidence>
<dbReference type="Proteomes" id="UP001158986">
    <property type="component" value="Unassembled WGS sequence"/>
</dbReference>
<evidence type="ECO:0000313" key="4">
    <source>
        <dbReference type="Proteomes" id="UP001158986"/>
    </source>
</evidence>
<comment type="similarity">
    <text evidence="1">Belongs to the sel-1 family.</text>
</comment>
<dbReference type="Gene3D" id="1.25.40.10">
    <property type="entry name" value="Tetratricopeptide repeat domain"/>
    <property type="match status" value="2"/>
</dbReference>
<dbReference type="SUPFAM" id="SSF81901">
    <property type="entry name" value="HCP-like"/>
    <property type="match status" value="3"/>
</dbReference>
<reference evidence="3 4" key="1">
    <citation type="submission" date="2021-11" db="EMBL/GenBank/DDBJ databases">
        <authorList>
            <person name="Islam A."/>
            <person name="Islam S."/>
            <person name="Flora M.S."/>
            <person name="Rahman M."/>
            <person name="Ziaur R.M."/>
            <person name="Epstein J.H."/>
            <person name="Hassan M."/>
            <person name="Klassen M."/>
            <person name="Woodard K."/>
            <person name="Webb A."/>
            <person name="Webby R.J."/>
            <person name="El Zowalaty M.E."/>
        </authorList>
    </citation>
    <scope>NUCLEOTIDE SEQUENCE [LARGE SCALE GENOMIC DNA]</scope>
    <source>
        <strain evidence="3">Pbs1</strain>
    </source>
</reference>
<proteinExistence type="inferred from homology"/>
<organism evidence="3 4">
    <name type="scientific">Peronospora belbahrii</name>
    <dbReference type="NCBI Taxonomy" id="622444"/>
    <lineage>
        <taxon>Eukaryota</taxon>
        <taxon>Sar</taxon>
        <taxon>Stramenopiles</taxon>
        <taxon>Oomycota</taxon>
        <taxon>Peronosporomycetes</taxon>
        <taxon>Peronosporales</taxon>
        <taxon>Peronosporaceae</taxon>
        <taxon>Peronospora</taxon>
    </lineage>
</organism>
<dbReference type="InterPro" id="IPR050767">
    <property type="entry name" value="Sel1_AlgK"/>
</dbReference>
<accession>A0ABN8DAJ9</accession>
<dbReference type="SMART" id="SM00671">
    <property type="entry name" value="SEL1"/>
    <property type="match status" value="7"/>
</dbReference>